<feature type="region of interest" description="Disordered" evidence="1">
    <location>
        <begin position="345"/>
        <end position="368"/>
    </location>
</feature>
<dbReference type="AlphaFoldDB" id="A0A7E4ZQE2"/>
<dbReference type="WBParaSite" id="Pan_g11212.t1">
    <property type="protein sequence ID" value="Pan_g11212.t1"/>
    <property type="gene ID" value="Pan_g11212"/>
</dbReference>
<reference evidence="2" key="1">
    <citation type="journal article" date="2013" name="Genetics">
        <title>The draft genome and transcriptome of Panagrellus redivivus are shaped by the harsh demands of a free-living lifestyle.</title>
        <authorList>
            <person name="Srinivasan J."/>
            <person name="Dillman A.R."/>
            <person name="Macchietto M.G."/>
            <person name="Heikkinen L."/>
            <person name="Lakso M."/>
            <person name="Fracchia K.M."/>
            <person name="Antoshechkin I."/>
            <person name="Mortazavi A."/>
            <person name="Wong G."/>
            <person name="Sternberg P.W."/>
        </authorList>
    </citation>
    <scope>NUCLEOTIDE SEQUENCE [LARGE SCALE GENOMIC DNA]</scope>
    <source>
        <strain evidence="2">MT8872</strain>
    </source>
</reference>
<sequence length="567" mass="65043">MKPSFSNSHRNRDPISVASGNASDPADSDDDGPPRCLQIRSKLDENGQVVVLGDGDSLRLADVQRFFPTAAKLLLRKDDNEAIRIAANGIFKPPKKGWDRYDVFAVSENTDTLDRASPSPAALNSVIKNPNPTNVSDILPRFNVSSFEELKASFRFTASGGFDMKKFIKYRTRAFHVFLELMLKLGPEAFDLSTLFRISEGEPLICQALMVLVQEHRKCKVCHVEFTAAKKALMHFASIKHGQNCLANFQEPPLLDAFLLNARDMRFFQSTSNLPPSENPFNDPPVYEIDPKQFDSDDESEESGTEPDEDESEVMIPPPPTTDSTPPSNVDTVAVAVQRPDHFSQLQIPSHVAPPPESDSQTRSEQDNESILHRIFNVSNKDELFNLEQFSKNTFTSDHDFNIFRDIVYNTIINIKDSRLNWLLPDSFSIKKLFFIRDRLRSNEFLSKELDYGPQRCSECGKDFSCIAYFEHLLTTQHLNNTAFEHLAVAMRRLQPVGQDYTTFMRPQSLSKQCIVERLQYLNGLSDWTERHRNERYCLEHEIEKRRLSNINRRQYHRRKSNEKKHY</sequence>
<evidence type="ECO:0000313" key="2">
    <source>
        <dbReference type="Proteomes" id="UP000492821"/>
    </source>
</evidence>
<feature type="compositionally biased region" description="Polar residues" evidence="1">
    <location>
        <begin position="271"/>
        <end position="280"/>
    </location>
</feature>
<feature type="compositionally biased region" description="Acidic residues" evidence="1">
    <location>
        <begin position="296"/>
        <end position="313"/>
    </location>
</feature>
<feature type="region of interest" description="Disordered" evidence="1">
    <location>
        <begin position="271"/>
        <end position="329"/>
    </location>
</feature>
<feature type="region of interest" description="Disordered" evidence="1">
    <location>
        <begin position="1"/>
        <end position="35"/>
    </location>
</feature>
<reference evidence="3" key="2">
    <citation type="submission" date="2020-10" db="UniProtKB">
        <authorList>
            <consortium name="WormBaseParasite"/>
        </authorList>
    </citation>
    <scope>IDENTIFICATION</scope>
</reference>
<dbReference type="Proteomes" id="UP000492821">
    <property type="component" value="Unassembled WGS sequence"/>
</dbReference>
<accession>A0A7E4ZQE2</accession>
<evidence type="ECO:0000256" key="1">
    <source>
        <dbReference type="SAM" id="MobiDB-lite"/>
    </source>
</evidence>
<name>A0A7E4ZQE2_PANRE</name>
<organism evidence="2 3">
    <name type="scientific">Panagrellus redivivus</name>
    <name type="common">Microworm</name>
    <dbReference type="NCBI Taxonomy" id="6233"/>
    <lineage>
        <taxon>Eukaryota</taxon>
        <taxon>Metazoa</taxon>
        <taxon>Ecdysozoa</taxon>
        <taxon>Nematoda</taxon>
        <taxon>Chromadorea</taxon>
        <taxon>Rhabditida</taxon>
        <taxon>Tylenchina</taxon>
        <taxon>Panagrolaimomorpha</taxon>
        <taxon>Panagrolaimoidea</taxon>
        <taxon>Panagrolaimidae</taxon>
        <taxon>Panagrellus</taxon>
    </lineage>
</organism>
<evidence type="ECO:0000313" key="3">
    <source>
        <dbReference type="WBParaSite" id="Pan_g11212.t1"/>
    </source>
</evidence>
<keyword evidence="2" id="KW-1185">Reference proteome</keyword>
<protein>
    <submittedName>
        <fullName evidence="3">C2H2-type domain-containing protein</fullName>
    </submittedName>
</protein>
<proteinExistence type="predicted"/>